<evidence type="ECO:0000313" key="2">
    <source>
        <dbReference type="EMBL" id="KAK7479474.1"/>
    </source>
</evidence>
<name>A0ABD0JXL7_9CAEN</name>
<dbReference type="Proteomes" id="UP001519460">
    <property type="component" value="Unassembled WGS sequence"/>
</dbReference>
<protein>
    <submittedName>
        <fullName evidence="2">Uncharacterized protein</fullName>
    </submittedName>
</protein>
<comment type="caution">
    <text evidence="2">The sequence shown here is derived from an EMBL/GenBank/DDBJ whole genome shotgun (WGS) entry which is preliminary data.</text>
</comment>
<keyword evidence="1" id="KW-0472">Membrane</keyword>
<dbReference type="AlphaFoldDB" id="A0ABD0JXL7"/>
<organism evidence="2 3">
    <name type="scientific">Batillaria attramentaria</name>
    <dbReference type="NCBI Taxonomy" id="370345"/>
    <lineage>
        <taxon>Eukaryota</taxon>
        <taxon>Metazoa</taxon>
        <taxon>Spiralia</taxon>
        <taxon>Lophotrochozoa</taxon>
        <taxon>Mollusca</taxon>
        <taxon>Gastropoda</taxon>
        <taxon>Caenogastropoda</taxon>
        <taxon>Sorbeoconcha</taxon>
        <taxon>Cerithioidea</taxon>
        <taxon>Batillariidae</taxon>
        <taxon>Batillaria</taxon>
    </lineage>
</organism>
<evidence type="ECO:0000256" key="1">
    <source>
        <dbReference type="SAM" id="Phobius"/>
    </source>
</evidence>
<evidence type="ECO:0000313" key="3">
    <source>
        <dbReference type="Proteomes" id="UP001519460"/>
    </source>
</evidence>
<reference evidence="2 3" key="1">
    <citation type="journal article" date="2023" name="Sci. Data">
        <title>Genome assembly of the Korean intertidal mud-creeper Batillaria attramentaria.</title>
        <authorList>
            <person name="Patra A.K."/>
            <person name="Ho P.T."/>
            <person name="Jun S."/>
            <person name="Lee S.J."/>
            <person name="Kim Y."/>
            <person name="Won Y.J."/>
        </authorList>
    </citation>
    <scope>NUCLEOTIDE SEQUENCE [LARGE SCALE GENOMIC DNA]</scope>
    <source>
        <strain evidence="2">Wonlab-2016</strain>
    </source>
</reference>
<gene>
    <name evidence="2" type="ORF">BaRGS_00029290</name>
</gene>
<sequence length="102" mass="11261">MQVVNLTVYGISYFMVIGSVTVLLEWCQVWMLVSVMLNGTSFSDNMHEGRGKLLIATDTLQPVVTFVLNHNFSALPRQVSGQRQLECTAAPEHNCTTAGETL</sequence>
<accession>A0ABD0JXL7</accession>
<proteinExistence type="predicted"/>
<keyword evidence="3" id="KW-1185">Reference proteome</keyword>
<dbReference type="EMBL" id="JACVVK020000302">
    <property type="protein sequence ID" value="KAK7479474.1"/>
    <property type="molecule type" value="Genomic_DNA"/>
</dbReference>
<feature type="transmembrane region" description="Helical" evidence="1">
    <location>
        <begin position="6"/>
        <end position="27"/>
    </location>
</feature>
<keyword evidence="1" id="KW-1133">Transmembrane helix</keyword>
<keyword evidence="1" id="KW-0812">Transmembrane</keyword>